<dbReference type="OrthoDB" id="9813147at2"/>
<organism evidence="2 3">
    <name type="scientific">Methyloligella halotolerans</name>
    <dbReference type="NCBI Taxonomy" id="1177755"/>
    <lineage>
        <taxon>Bacteria</taxon>
        <taxon>Pseudomonadati</taxon>
        <taxon>Pseudomonadota</taxon>
        <taxon>Alphaproteobacteria</taxon>
        <taxon>Hyphomicrobiales</taxon>
        <taxon>Hyphomicrobiaceae</taxon>
        <taxon>Methyloligella</taxon>
    </lineage>
</organism>
<dbReference type="InterPro" id="IPR027417">
    <property type="entry name" value="P-loop_NTPase"/>
</dbReference>
<dbReference type="Gene3D" id="3.30.230.10">
    <property type="match status" value="1"/>
</dbReference>
<dbReference type="PANTHER" id="PTHR32039:SF7">
    <property type="entry name" value="COMPETENCE PROTEIN COMM"/>
    <property type="match status" value="1"/>
</dbReference>
<evidence type="ECO:0000313" key="2">
    <source>
        <dbReference type="EMBL" id="ODA67895.1"/>
    </source>
</evidence>
<dbReference type="PANTHER" id="PTHR32039">
    <property type="entry name" value="MAGNESIUM-CHELATASE SUBUNIT CHLI"/>
    <property type="match status" value="1"/>
</dbReference>
<dbReference type="SUPFAM" id="SSF54211">
    <property type="entry name" value="Ribosomal protein S5 domain 2-like"/>
    <property type="match status" value="1"/>
</dbReference>
<dbReference type="Gene3D" id="3.40.50.300">
    <property type="entry name" value="P-loop containing nucleotide triphosphate hydrolases"/>
    <property type="match status" value="1"/>
</dbReference>
<dbReference type="Pfam" id="PF13541">
    <property type="entry name" value="ChlI"/>
    <property type="match status" value="1"/>
</dbReference>
<dbReference type="STRING" id="1177755.A7A08_01062"/>
<comment type="caution">
    <text evidence="2">The sequence shown here is derived from an EMBL/GenBank/DDBJ whole genome shotgun (WGS) entry which is preliminary data.</text>
</comment>
<accession>A0A1E2S0P8</accession>
<name>A0A1E2S0P8_9HYPH</name>
<dbReference type="PATRIC" id="fig|1177755.3.peg.1065"/>
<dbReference type="InterPro" id="IPR045006">
    <property type="entry name" value="CHLI-like"/>
</dbReference>
<dbReference type="Proteomes" id="UP000095087">
    <property type="component" value="Unassembled WGS sequence"/>
</dbReference>
<dbReference type="InterPro" id="IPR000523">
    <property type="entry name" value="Mg_chelatse_chII-like_cat_dom"/>
</dbReference>
<feature type="domain" description="Magnesium chelatase ChlI-like catalytic" evidence="1">
    <location>
        <begin position="189"/>
        <end position="307"/>
    </location>
</feature>
<dbReference type="InterPro" id="IPR014721">
    <property type="entry name" value="Ribsml_uS5_D2-typ_fold_subgr"/>
</dbReference>
<dbReference type="SUPFAM" id="SSF52540">
    <property type="entry name" value="P-loop containing nucleoside triphosphate hydrolases"/>
    <property type="match status" value="1"/>
</dbReference>
<protein>
    <submittedName>
        <fullName evidence="2">Competence protein ComM</fullName>
    </submittedName>
</protein>
<reference evidence="2 3" key="1">
    <citation type="submission" date="2016-07" db="EMBL/GenBank/DDBJ databases">
        <title>Draft genome sequence of Methyloligella halotolerans C2T (VKM B-2706T=CCUG 61687T=DSM 25045T), a halotolerant polyhydroxybutyrate accumulating methylotroph.</title>
        <authorList>
            <person name="Vasilenko O.V."/>
            <person name="Doronina N.V."/>
            <person name="Poroshina M.N."/>
            <person name="Tarlachkov S.V."/>
            <person name="Trotsenko Y.A."/>
        </authorList>
    </citation>
    <scope>NUCLEOTIDE SEQUENCE [LARGE SCALE GENOMIC DNA]</scope>
    <source>
        <strain evidence="2 3">VKM B-2706</strain>
    </source>
</reference>
<dbReference type="GO" id="GO:0005524">
    <property type="term" value="F:ATP binding"/>
    <property type="evidence" value="ECO:0007669"/>
    <property type="project" value="InterPro"/>
</dbReference>
<evidence type="ECO:0000259" key="1">
    <source>
        <dbReference type="Pfam" id="PF01078"/>
    </source>
</evidence>
<keyword evidence="3" id="KW-1185">Reference proteome</keyword>
<dbReference type="AlphaFoldDB" id="A0A1E2S0P8"/>
<dbReference type="EMBL" id="MASI01000002">
    <property type="protein sequence ID" value="ODA67895.1"/>
    <property type="molecule type" value="Genomic_DNA"/>
</dbReference>
<dbReference type="CDD" id="cd00009">
    <property type="entry name" value="AAA"/>
    <property type="match status" value="1"/>
</dbReference>
<dbReference type="Pfam" id="PF01078">
    <property type="entry name" value="Mg_chelatase"/>
    <property type="match status" value="1"/>
</dbReference>
<evidence type="ECO:0000313" key="3">
    <source>
        <dbReference type="Proteomes" id="UP000095087"/>
    </source>
</evidence>
<gene>
    <name evidence="2" type="ORF">A7A08_01062</name>
</gene>
<proteinExistence type="predicted"/>
<dbReference type="InterPro" id="IPR020568">
    <property type="entry name" value="Ribosomal_Su5_D2-typ_SF"/>
</dbReference>
<sequence length="316" mass="32419">MFARVTTVAFEGIEARAVDVQVQIGSGLPAFTIVGLPDKAVAESRERVRGALNAIGLALPPKRITVNLAPADLPKEGSHYDLPIALGLMAAAGAVAPDAIEGFVVLGELALDGSVAAVAGTLPAAIGANALDKGLICPRACGAEAAWAADDMAILAPGNLLALINHFKGLQSLGRPEPAAEAEEEVMPDLKDIKGQESAKRALEVAAAGGHNLLMIGPPGSGKSMLARRLPSILPALEPTEMLEVSMIRSLAGDLSGGAIGRARPFRSPHHSASMAALVGGGTRARPGEAALAHLGVLFLDELPEFHGIMEQTHQI</sequence>